<keyword evidence="2" id="KW-0489">Methyltransferase</keyword>
<dbReference type="OrthoDB" id="411785at2759"/>
<evidence type="ECO:0000256" key="2">
    <source>
        <dbReference type="ARBA" id="ARBA00022603"/>
    </source>
</evidence>
<dbReference type="InterPro" id="IPR029063">
    <property type="entry name" value="SAM-dependent_MTases_sf"/>
</dbReference>
<evidence type="ECO:0000259" key="5">
    <source>
        <dbReference type="Pfam" id="PF13649"/>
    </source>
</evidence>
<dbReference type="Proteomes" id="UP000652761">
    <property type="component" value="Unassembled WGS sequence"/>
</dbReference>
<sequence length="167" mass="18245">MVDVNGRNPEGPHSPEVPEAMSRSTAGAGTVPQSVSAYIDPGYWDERFAEEEHYEWLKDYSHFKHLIRRYVQPCHSVLEIGCGSSRLSEALLEDGVADITSTDISVVAVDRMRRRLQAKGLKGVLSSVHNAFGVYGATLSEGGCFLTKNIDELGLILSVLIGLPQEA</sequence>
<dbReference type="SUPFAM" id="SSF53335">
    <property type="entry name" value="S-adenosyl-L-methionine-dependent methyltransferases"/>
    <property type="match status" value="1"/>
</dbReference>
<dbReference type="InterPro" id="IPR051419">
    <property type="entry name" value="Lys/N-term_MeTrsfase_sf"/>
</dbReference>
<accession>A0A843TGJ1</accession>
<evidence type="ECO:0000256" key="3">
    <source>
        <dbReference type="ARBA" id="ARBA00022679"/>
    </source>
</evidence>
<comment type="caution">
    <text evidence="6">The sequence shown here is derived from an EMBL/GenBank/DDBJ whole genome shotgun (WGS) entry which is preliminary data.</text>
</comment>
<evidence type="ECO:0000256" key="1">
    <source>
        <dbReference type="ARBA" id="ARBA00008361"/>
    </source>
</evidence>
<dbReference type="InterPro" id="IPR041698">
    <property type="entry name" value="Methyltransf_25"/>
</dbReference>
<dbReference type="PANTHER" id="PTHR12176:SF80">
    <property type="entry name" value="EEF1A LYSINE METHYLTRANSFERASE 4"/>
    <property type="match status" value="1"/>
</dbReference>
<feature type="region of interest" description="Disordered" evidence="4">
    <location>
        <begin position="1"/>
        <end position="29"/>
    </location>
</feature>
<dbReference type="GO" id="GO:0008168">
    <property type="term" value="F:methyltransferase activity"/>
    <property type="evidence" value="ECO:0007669"/>
    <property type="project" value="UniProtKB-KW"/>
</dbReference>
<dbReference type="AlphaFoldDB" id="A0A843TGJ1"/>
<keyword evidence="7" id="KW-1185">Reference proteome</keyword>
<gene>
    <name evidence="6" type="ORF">Taro_001651</name>
</gene>
<name>A0A843TGJ1_COLES</name>
<organism evidence="6 7">
    <name type="scientific">Colocasia esculenta</name>
    <name type="common">Wild taro</name>
    <name type="synonym">Arum esculentum</name>
    <dbReference type="NCBI Taxonomy" id="4460"/>
    <lineage>
        <taxon>Eukaryota</taxon>
        <taxon>Viridiplantae</taxon>
        <taxon>Streptophyta</taxon>
        <taxon>Embryophyta</taxon>
        <taxon>Tracheophyta</taxon>
        <taxon>Spermatophyta</taxon>
        <taxon>Magnoliopsida</taxon>
        <taxon>Liliopsida</taxon>
        <taxon>Araceae</taxon>
        <taxon>Aroideae</taxon>
        <taxon>Colocasieae</taxon>
        <taxon>Colocasia</taxon>
    </lineage>
</organism>
<evidence type="ECO:0000256" key="4">
    <source>
        <dbReference type="SAM" id="MobiDB-lite"/>
    </source>
</evidence>
<dbReference type="Gene3D" id="3.40.50.150">
    <property type="entry name" value="Vaccinia Virus protein VP39"/>
    <property type="match status" value="1"/>
</dbReference>
<dbReference type="GO" id="GO:0032259">
    <property type="term" value="P:methylation"/>
    <property type="evidence" value="ECO:0007669"/>
    <property type="project" value="UniProtKB-KW"/>
</dbReference>
<evidence type="ECO:0000313" key="7">
    <source>
        <dbReference type="Proteomes" id="UP000652761"/>
    </source>
</evidence>
<dbReference type="EMBL" id="NMUH01000035">
    <property type="protein sequence ID" value="MQL69356.1"/>
    <property type="molecule type" value="Genomic_DNA"/>
</dbReference>
<dbReference type="CDD" id="cd02440">
    <property type="entry name" value="AdoMet_MTases"/>
    <property type="match status" value="1"/>
</dbReference>
<feature type="domain" description="Methyltransferase" evidence="5">
    <location>
        <begin position="77"/>
        <end position="121"/>
    </location>
</feature>
<proteinExistence type="inferred from homology"/>
<dbReference type="Pfam" id="PF13649">
    <property type="entry name" value="Methyltransf_25"/>
    <property type="match status" value="1"/>
</dbReference>
<evidence type="ECO:0000313" key="6">
    <source>
        <dbReference type="EMBL" id="MQL69356.1"/>
    </source>
</evidence>
<comment type="similarity">
    <text evidence="1">Belongs to the methyltransferase superfamily.</text>
</comment>
<protein>
    <recommendedName>
        <fullName evidence="5">Methyltransferase domain-containing protein</fullName>
    </recommendedName>
</protein>
<reference evidence="6" key="1">
    <citation type="submission" date="2017-07" db="EMBL/GenBank/DDBJ databases">
        <title>Taro Niue Genome Assembly and Annotation.</title>
        <authorList>
            <person name="Atibalentja N."/>
            <person name="Keating K."/>
            <person name="Fields C.J."/>
        </authorList>
    </citation>
    <scope>NUCLEOTIDE SEQUENCE</scope>
    <source>
        <strain evidence="6">Niue_2</strain>
        <tissue evidence="6">Leaf</tissue>
    </source>
</reference>
<keyword evidence="3" id="KW-0808">Transferase</keyword>
<dbReference type="PANTHER" id="PTHR12176">
    <property type="entry name" value="SAM-DEPENDENT METHYLTRANSFERASE SUPERFAMILY PROTEIN"/>
    <property type="match status" value="1"/>
</dbReference>